<evidence type="ECO:0000256" key="4">
    <source>
        <dbReference type="ARBA" id="ARBA00023136"/>
    </source>
</evidence>
<feature type="transmembrane region" description="Helical" evidence="5">
    <location>
        <begin position="82"/>
        <end position="109"/>
    </location>
</feature>
<dbReference type="OrthoDB" id="9792218at2"/>
<dbReference type="GO" id="GO:0055085">
    <property type="term" value="P:transmembrane transport"/>
    <property type="evidence" value="ECO:0007669"/>
    <property type="project" value="InterPro"/>
</dbReference>
<dbReference type="PANTHER" id="PTHR30566:SF25">
    <property type="entry name" value="INNER MEMBRANE PROTEIN"/>
    <property type="match status" value="1"/>
</dbReference>
<dbReference type="Gene3D" id="2.30.30.60">
    <property type="match status" value="1"/>
</dbReference>
<feature type="transmembrane region" description="Helical" evidence="5">
    <location>
        <begin position="129"/>
        <end position="149"/>
    </location>
</feature>
<dbReference type="EMBL" id="JZKH01000002">
    <property type="protein sequence ID" value="KJS63580.1"/>
    <property type="molecule type" value="Genomic_DNA"/>
</dbReference>
<evidence type="ECO:0000256" key="3">
    <source>
        <dbReference type="ARBA" id="ARBA00022989"/>
    </source>
</evidence>
<evidence type="ECO:0000256" key="5">
    <source>
        <dbReference type="SAM" id="Phobius"/>
    </source>
</evidence>
<sequence>MPVLWPLIALLATAAGVLAVGWIVDQALQRISANHPEAPVWSLLRRSRIPLQLALVSALLLVTNPVGRIFRRQDDDGAHHLVLLLLLASLGWLTVRVVAAVLEALLGRYERTVSDDPARVQRVHTQISMLRRAVSAVIVVVTAAVMLLTFSAMRTLGASLLASAGIIGIVAGIAAQSTLGNFFAGLQIAFGDTVRIGDTVVVDGQQGTVEEITLTYLVVRLWDYRRLIVPVSYFVSKPFENWTRRDPGLLAAVLLHLDHSTPVDALRSALHAYLEQHPLWDGAEWALHVTDTTPSTIVVRATMTARNPDDAARLRFDIREHLVAHLRDEHPQALPRLRTTPE</sequence>
<dbReference type="InterPro" id="IPR023408">
    <property type="entry name" value="MscS_beta-dom_sf"/>
</dbReference>
<evidence type="ECO:0000256" key="2">
    <source>
        <dbReference type="ARBA" id="ARBA00022692"/>
    </source>
</evidence>
<dbReference type="PATRIC" id="fig|359131.3.peg.331"/>
<feature type="transmembrane region" description="Helical" evidence="5">
    <location>
        <begin position="156"/>
        <end position="175"/>
    </location>
</feature>
<dbReference type="Pfam" id="PF00924">
    <property type="entry name" value="MS_channel_2nd"/>
    <property type="match status" value="1"/>
</dbReference>
<accession>A0A0F2TMS1</accession>
<dbReference type="InterPro" id="IPR006685">
    <property type="entry name" value="MscS_channel_2nd"/>
</dbReference>
<evidence type="ECO:0000256" key="1">
    <source>
        <dbReference type="ARBA" id="ARBA00004370"/>
    </source>
</evidence>
<organism evidence="7 8">
    <name type="scientific">Streptomyces rubellomurinus (strain ATCC 31215)</name>
    <dbReference type="NCBI Taxonomy" id="359131"/>
    <lineage>
        <taxon>Bacteria</taxon>
        <taxon>Bacillati</taxon>
        <taxon>Actinomycetota</taxon>
        <taxon>Actinomycetes</taxon>
        <taxon>Kitasatosporales</taxon>
        <taxon>Streptomycetaceae</taxon>
        <taxon>Streptomyces</taxon>
    </lineage>
</organism>
<dbReference type="Gene3D" id="1.10.287.1260">
    <property type="match status" value="1"/>
</dbReference>
<keyword evidence="3 5" id="KW-1133">Transmembrane helix</keyword>
<dbReference type="AlphaFoldDB" id="A0A0F2TMS1"/>
<comment type="caution">
    <text evidence="7">The sequence shown here is derived from an EMBL/GenBank/DDBJ whole genome shotgun (WGS) entry which is preliminary data.</text>
</comment>
<evidence type="ECO:0000313" key="8">
    <source>
        <dbReference type="Proteomes" id="UP000033699"/>
    </source>
</evidence>
<protein>
    <submittedName>
        <fullName evidence="7">Mechanosensitive ion channel protein</fullName>
    </submittedName>
</protein>
<dbReference type="GO" id="GO:0016020">
    <property type="term" value="C:membrane"/>
    <property type="evidence" value="ECO:0007669"/>
    <property type="project" value="UniProtKB-SubCell"/>
</dbReference>
<keyword evidence="4 5" id="KW-0472">Membrane</keyword>
<dbReference type="InterPro" id="IPR010920">
    <property type="entry name" value="LSM_dom_sf"/>
</dbReference>
<dbReference type="PANTHER" id="PTHR30566">
    <property type="entry name" value="YNAI-RELATED MECHANOSENSITIVE ION CHANNEL"/>
    <property type="match status" value="1"/>
</dbReference>
<evidence type="ECO:0000259" key="6">
    <source>
        <dbReference type="Pfam" id="PF00924"/>
    </source>
</evidence>
<dbReference type="Proteomes" id="UP000033699">
    <property type="component" value="Unassembled WGS sequence"/>
</dbReference>
<comment type="subcellular location">
    <subcellularLocation>
        <location evidence="1">Membrane</location>
    </subcellularLocation>
</comment>
<feature type="domain" description="Mechanosensitive ion channel MscS" evidence="6">
    <location>
        <begin position="178"/>
        <end position="244"/>
    </location>
</feature>
<gene>
    <name evidence="7" type="ORF">VM95_01525</name>
</gene>
<name>A0A0F2TMS1_STRR3</name>
<keyword evidence="8" id="KW-1185">Reference proteome</keyword>
<dbReference type="SUPFAM" id="SSF50182">
    <property type="entry name" value="Sm-like ribonucleoproteins"/>
    <property type="match status" value="1"/>
</dbReference>
<reference evidence="7 8" key="1">
    <citation type="submission" date="2015-02" db="EMBL/GenBank/DDBJ databases">
        <authorList>
            <person name="Ju K.-S."/>
            <person name="Doroghazi J.R."/>
            <person name="Metcalf W."/>
        </authorList>
    </citation>
    <scope>NUCLEOTIDE SEQUENCE [LARGE SCALE GENOMIC DNA]</scope>
    <source>
        <strain evidence="7 8">ATCC 31215</strain>
    </source>
</reference>
<proteinExistence type="predicted"/>
<keyword evidence="2 5" id="KW-0812">Transmembrane</keyword>
<evidence type="ECO:0000313" key="7">
    <source>
        <dbReference type="EMBL" id="KJS63580.1"/>
    </source>
</evidence>